<keyword evidence="3" id="KW-1185">Reference proteome</keyword>
<dbReference type="Pfam" id="PF12728">
    <property type="entry name" value="HTH_17"/>
    <property type="match status" value="1"/>
</dbReference>
<feature type="domain" description="Helix-turn-helix" evidence="1">
    <location>
        <begin position="3"/>
        <end position="39"/>
    </location>
</feature>
<proteinExistence type="predicted"/>
<evidence type="ECO:0000313" key="3">
    <source>
        <dbReference type="Proteomes" id="UP000030011"/>
    </source>
</evidence>
<dbReference type="EMBL" id="AVPK01000003">
    <property type="protein sequence ID" value="KGN38195.1"/>
    <property type="molecule type" value="Genomic_DNA"/>
</dbReference>
<sequence>MPVGTLRWWRHRKVGPRSFKLGRSVRYKKTDVDAWLRDQYEAEGASA</sequence>
<gene>
    <name evidence="2" type="ORF">N803_10555</name>
</gene>
<dbReference type="OrthoDB" id="4330189at2"/>
<dbReference type="InterPro" id="IPR009061">
    <property type="entry name" value="DNA-bd_dom_put_sf"/>
</dbReference>
<name>A0A0A0JL79_9MICO</name>
<comment type="caution">
    <text evidence="2">The sequence shown here is derived from an EMBL/GenBank/DDBJ whole genome shotgun (WGS) entry which is preliminary data.</text>
</comment>
<evidence type="ECO:0000313" key="2">
    <source>
        <dbReference type="EMBL" id="KGN38195.1"/>
    </source>
</evidence>
<accession>A0A0A0JL79</accession>
<evidence type="ECO:0000259" key="1">
    <source>
        <dbReference type="Pfam" id="PF12728"/>
    </source>
</evidence>
<protein>
    <submittedName>
        <fullName evidence="2">Transcriptional regulator</fullName>
    </submittedName>
</protein>
<reference evidence="2 3" key="1">
    <citation type="submission" date="2013-08" db="EMBL/GenBank/DDBJ databases">
        <title>The genome sequence of Knoellia subterranea.</title>
        <authorList>
            <person name="Zhu W."/>
            <person name="Wang G."/>
        </authorList>
    </citation>
    <scope>NUCLEOTIDE SEQUENCE [LARGE SCALE GENOMIC DNA]</scope>
    <source>
        <strain evidence="2 3">KCTC 19937</strain>
    </source>
</reference>
<dbReference type="Proteomes" id="UP000030011">
    <property type="component" value="Unassembled WGS sequence"/>
</dbReference>
<organism evidence="2 3">
    <name type="scientific">Knoellia subterranea KCTC 19937</name>
    <dbReference type="NCBI Taxonomy" id="1385521"/>
    <lineage>
        <taxon>Bacteria</taxon>
        <taxon>Bacillati</taxon>
        <taxon>Actinomycetota</taxon>
        <taxon>Actinomycetes</taxon>
        <taxon>Micrococcales</taxon>
        <taxon>Intrasporangiaceae</taxon>
        <taxon>Knoellia</taxon>
    </lineage>
</organism>
<dbReference type="AlphaFoldDB" id="A0A0A0JL79"/>
<dbReference type="InterPro" id="IPR041657">
    <property type="entry name" value="HTH_17"/>
</dbReference>
<dbReference type="SUPFAM" id="SSF46955">
    <property type="entry name" value="Putative DNA-binding domain"/>
    <property type="match status" value="1"/>
</dbReference>